<sequence length="336" mass="35316">MVADDDPPATVSLVRYVYHDRLQPLKPQRLSTDKRVVGAGQVRHGRTTAEPAVMTPRPVPPVPPVPPPPCLEADGGSRTALDSDSDSDSNSAADAPRRLPGPHLEVQPRLVVLPLPLLPQPLAQRLLGLADVRKPLRPGPRLRLRLWLRLRGRRHGPPLARRIETPRGGALARNHGRVRGAAHRRGAGSVTYTSTSTSKYTALGRASRYGARVGGFAVVPVRPSRAVTPRGVALVGRAELARGDDQGVGGARGRARGVETGVQGAVKARGLGRVGAGSAGALVGDAVSGCRRVREVCGRLGTGLAVAGVFGMGGFVSQASVDRVDTAWRETGSRQV</sequence>
<accession>A0A5Q4BAV1</accession>
<reference evidence="2 3" key="1">
    <citation type="journal article" date="2019" name="Sci. Rep.">
        <title>Colletotrichum shisoi sp. nov., an anthracnose pathogen of Perilla frutescens in Japan: molecular phylogenetic, morphological and genomic evidence.</title>
        <authorList>
            <person name="Gan P."/>
            <person name="Tsushima A."/>
            <person name="Hiroyama R."/>
            <person name="Narusaka M."/>
            <person name="Takano Y."/>
            <person name="Narusaka Y."/>
            <person name="Kawaradani M."/>
            <person name="Damm U."/>
            <person name="Shirasu K."/>
        </authorList>
    </citation>
    <scope>NUCLEOTIDE SEQUENCE [LARGE SCALE GENOMIC DNA]</scope>
    <source>
        <strain evidence="2 3">PG-2018a</strain>
    </source>
</reference>
<evidence type="ECO:0000256" key="1">
    <source>
        <dbReference type="SAM" id="MobiDB-lite"/>
    </source>
</evidence>
<feature type="region of interest" description="Disordered" evidence="1">
    <location>
        <begin position="29"/>
        <end position="102"/>
    </location>
</feature>
<name>A0A5Q4BAV1_9PEZI</name>
<organism evidence="2 3">
    <name type="scientific">Colletotrichum shisoi</name>
    <dbReference type="NCBI Taxonomy" id="2078593"/>
    <lineage>
        <taxon>Eukaryota</taxon>
        <taxon>Fungi</taxon>
        <taxon>Dikarya</taxon>
        <taxon>Ascomycota</taxon>
        <taxon>Pezizomycotina</taxon>
        <taxon>Sordariomycetes</taxon>
        <taxon>Hypocreomycetidae</taxon>
        <taxon>Glomerellales</taxon>
        <taxon>Glomerellaceae</taxon>
        <taxon>Colletotrichum</taxon>
        <taxon>Colletotrichum destructivum species complex</taxon>
    </lineage>
</organism>
<evidence type="ECO:0000313" key="3">
    <source>
        <dbReference type="Proteomes" id="UP000326340"/>
    </source>
</evidence>
<feature type="compositionally biased region" description="Pro residues" evidence="1">
    <location>
        <begin position="57"/>
        <end position="70"/>
    </location>
</feature>
<keyword evidence="3" id="KW-1185">Reference proteome</keyword>
<comment type="caution">
    <text evidence="2">The sequence shown here is derived from an EMBL/GenBank/DDBJ whole genome shotgun (WGS) entry which is preliminary data.</text>
</comment>
<proteinExistence type="predicted"/>
<dbReference type="Proteomes" id="UP000326340">
    <property type="component" value="Unassembled WGS sequence"/>
</dbReference>
<gene>
    <name evidence="2" type="ORF">CSHISOI_11703</name>
</gene>
<dbReference type="EMBL" id="PUHP01004315">
    <property type="protein sequence ID" value="TQN63709.1"/>
    <property type="molecule type" value="Genomic_DNA"/>
</dbReference>
<protein>
    <submittedName>
        <fullName evidence="2">Uncharacterized protein</fullName>
    </submittedName>
</protein>
<dbReference type="AlphaFoldDB" id="A0A5Q4BAV1"/>
<evidence type="ECO:0000313" key="2">
    <source>
        <dbReference type="EMBL" id="TQN63709.1"/>
    </source>
</evidence>